<organism evidence="1 2">
    <name type="scientific">Lupinus angustifolius</name>
    <name type="common">Narrow-leaved blue lupine</name>
    <dbReference type="NCBI Taxonomy" id="3871"/>
    <lineage>
        <taxon>Eukaryota</taxon>
        <taxon>Viridiplantae</taxon>
        <taxon>Streptophyta</taxon>
        <taxon>Embryophyta</taxon>
        <taxon>Tracheophyta</taxon>
        <taxon>Spermatophyta</taxon>
        <taxon>Magnoliopsida</taxon>
        <taxon>eudicotyledons</taxon>
        <taxon>Gunneridae</taxon>
        <taxon>Pentapetalae</taxon>
        <taxon>rosids</taxon>
        <taxon>fabids</taxon>
        <taxon>Fabales</taxon>
        <taxon>Fabaceae</taxon>
        <taxon>Papilionoideae</taxon>
        <taxon>50 kb inversion clade</taxon>
        <taxon>genistoids sensu lato</taxon>
        <taxon>core genistoids</taxon>
        <taxon>Genisteae</taxon>
        <taxon>Lupinus</taxon>
    </lineage>
</organism>
<dbReference type="Gramene" id="OIW16028">
    <property type="protein sequence ID" value="OIW16028"/>
    <property type="gene ID" value="TanjilG_04563"/>
</dbReference>
<dbReference type="AlphaFoldDB" id="A0A4P1RQV7"/>
<proteinExistence type="predicted"/>
<name>A0A4P1RQV7_LUPAN</name>
<protein>
    <submittedName>
        <fullName evidence="1">Uncharacterized protein</fullName>
    </submittedName>
</protein>
<dbReference type="EMBL" id="CM007363">
    <property type="protein sequence ID" value="OIW16028.1"/>
    <property type="molecule type" value="Genomic_DNA"/>
</dbReference>
<keyword evidence="2" id="KW-1185">Reference proteome</keyword>
<dbReference type="Proteomes" id="UP000188354">
    <property type="component" value="Chromosome LG03"/>
</dbReference>
<evidence type="ECO:0000313" key="1">
    <source>
        <dbReference type="EMBL" id="OIW16028.1"/>
    </source>
</evidence>
<evidence type="ECO:0000313" key="2">
    <source>
        <dbReference type="Proteomes" id="UP000188354"/>
    </source>
</evidence>
<sequence length="64" mass="7402">MVRFSLPVTYVGSVFTPGGLRWFSSHFRWLKVVPNQICFCLIVWKLLSGYGRVNRCDVTMVYVA</sequence>
<gene>
    <name evidence="1" type="ORF">TanjilG_04563</name>
</gene>
<reference evidence="1 2" key="1">
    <citation type="journal article" date="2017" name="Plant Biotechnol. J.">
        <title>A comprehensive draft genome sequence for lupin (Lupinus angustifolius), an emerging health food: insights into plant-microbe interactions and legume evolution.</title>
        <authorList>
            <person name="Hane J.K."/>
            <person name="Ming Y."/>
            <person name="Kamphuis L.G."/>
            <person name="Nelson M.N."/>
            <person name="Garg G."/>
            <person name="Atkins C.A."/>
            <person name="Bayer P.E."/>
            <person name="Bravo A."/>
            <person name="Bringans S."/>
            <person name="Cannon S."/>
            <person name="Edwards D."/>
            <person name="Foley R."/>
            <person name="Gao L.L."/>
            <person name="Harrison M.J."/>
            <person name="Huang W."/>
            <person name="Hurgobin B."/>
            <person name="Li S."/>
            <person name="Liu C.W."/>
            <person name="McGrath A."/>
            <person name="Morahan G."/>
            <person name="Murray J."/>
            <person name="Weller J."/>
            <person name="Jian J."/>
            <person name="Singh K.B."/>
        </authorList>
    </citation>
    <scope>NUCLEOTIDE SEQUENCE [LARGE SCALE GENOMIC DNA]</scope>
    <source>
        <strain evidence="2">cv. Tanjil</strain>
        <tissue evidence="1">Whole plant</tissue>
    </source>
</reference>
<accession>A0A4P1RQV7</accession>